<reference evidence="19" key="1">
    <citation type="journal article" date="2019" name="Int. J. Syst. Evol. Microbiol.">
        <title>The Global Catalogue of Microorganisms (GCM) 10K type strain sequencing project: providing services to taxonomists for standard genome sequencing and annotation.</title>
        <authorList>
            <consortium name="The Broad Institute Genomics Platform"/>
            <consortium name="The Broad Institute Genome Sequencing Center for Infectious Disease"/>
            <person name="Wu L."/>
            <person name="Ma J."/>
        </authorList>
    </citation>
    <scope>NUCLEOTIDE SEQUENCE [LARGE SCALE GENOMIC DNA]</scope>
    <source>
        <strain evidence="19">KCTC 42083</strain>
    </source>
</reference>
<dbReference type="AlphaFoldDB" id="A0A8H9M5T2"/>
<evidence type="ECO:0000313" key="19">
    <source>
        <dbReference type="Proteomes" id="UP000608923"/>
    </source>
</evidence>
<gene>
    <name evidence="18" type="primary">bfrA</name>
    <name evidence="18" type="ORF">GCM10010096_21760</name>
</gene>
<protein>
    <submittedName>
        <fullName evidence="18">Ligand-gated channel protein</fullName>
    </submittedName>
</protein>
<dbReference type="InterPro" id="IPR039426">
    <property type="entry name" value="TonB-dep_rcpt-like"/>
</dbReference>
<feature type="signal peptide" evidence="15">
    <location>
        <begin position="1"/>
        <end position="28"/>
    </location>
</feature>
<dbReference type="PANTHER" id="PTHR30069:SF53">
    <property type="entry name" value="COLICIN I RECEPTOR-RELATED"/>
    <property type="match status" value="1"/>
</dbReference>
<dbReference type="GO" id="GO:0044718">
    <property type="term" value="P:siderophore transmembrane transport"/>
    <property type="evidence" value="ECO:0007669"/>
    <property type="project" value="TreeGrafter"/>
</dbReference>
<dbReference type="Gene3D" id="2.170.130.10">
    <property type="entry name" value="TonB-dependent receptor, plug domain"/>
    <property type="match status" value="1"/>
</dbReference>
<keyword evidence="3 12" id="KW-0813">Transport</keyword>
<dbReference type="GO" id="GO:0009279">
    <property type="term" value="C:cell outer membrane"/>
    <property type="evidence" value="ECO:0007669"/>
    <property type="project" value="UniProtKB-SubCell"/>
</dbReference>
<dbReference type="PROSITE" id="PS01156">
    <property type="entry name" value="TONB_DEPENDENT_REC_2"/>
    <property type="match status" value="1"/>
</dbReference>
<evidence type="ECO:0000256" key="10">
    <source>
        <dbReference type="ARBA" id="ARBA00023170"/>
    </source>
</evidence>
<keyword evidence="11 12" id="KW-0998">Cell outer membrane</keyword>
<keyword evidence="9 12" id="KW-0472">Membrane</keyword>
<sequence length="678" mass="74850">MEEAVMKMKTGLCWPLAALSLACMSAWAQERNDVEQLGAISVTASGFAQEVVNAPASITVIKREELEGKRFESLADALRLVPGVSVVGGDKGAISIRGMESEHVLVLIDGRRQDMRQVTMKGGVSEALDMNWIPPLEAIERIEVVRGPMSTLYGSEALGGVINIVTRKVADKWHGSVTGGYTLQDSGSAGNSGSADLYLSGPIVPGRLGLQFWGYHKQRQEDHVLNGFARAKRQNGTVRLWATPNDNHEFMFEAGRTTQHFWTNPGKSLAETAKANENGYVRDTYTLAHTGRWEKFDTELSVNREQAYRDGPTQTARPDIRNTVIDGKVTLPLADHMLVGGFQWRKSELKADGYYANPNGAGVNTSVREYSLFLEDEWSLVPSFALTAGVRMDDNEFYGRHWTPRLYGVWSATDDWTLKGGIAKGFKSPTIMQSNPQIGLPQRGGAYTWGNPDLEPEVSTNVELGLYFDDGGPLSGSATLFHTRYKNKIANTGSRQLYYPDGRPVPPDPYTNSMYSTYFNITEARVQGLELGLVYRFNEQWKLRGSYTFTDSKVRNGSATILGFGYPQSEGQPLVATPRNMGSVTVDWTPNEAVSAFSTLSVRGRETNISWGQGGAISESMGTIATVDLGASWRARKDLSLSAAVYNLTDRRRDSGTNGAYSYAEDGRRFWLQAEYRF</sequence>
<dbReference type="InterPro" id="IPR000531">
    <property type="entry name" value="Beta-barrel_TonB"/>
</dbReference>
<accession>A0A8H9M5T2</accession>
<evidence type="ECO:0000256" key="8">
    <source>
        <dbReference type="ARBA" id="ARBA00023077"/>
    </source>
</evidence>
<feature type="chain" id="PRO_5034195081" evidence="15">
    <location>
        <begin position="29"/>
        <end position="678"/>
    </location>
</feature>
<dbReference type="EMBL" id="BMZN01000003">
    <property type="protein sequence ID" value="GHC49614.1"/>
    <property type="molecule type" value="Genomic_DNA"/>
</dbReference>
<dbReference type="Proteomes" id="UP000608923">
    <property type="component" value="Unassembled WGS sequence"/>
</dbReference>
<name>A0A8H9M5T2_9BURK</name>
<dbReference type="Pfam" id="PF07715">
    <property type="entry name" value="Plug"/>
    <property type="match status" value="1"/>
</dbReference>
<dbReference type="Gene3D" id="2.40.170.20">
    <property type="entry name" value="TonB-dependent receptor, beta-barrel domain"/>
    <property type="match status" value="1"/>
</dbReference>
<evidence type="ECO:0000256" key="4">
    <source>
        <dbReference type="ARBA" id="ARBA00022452"/>
    </source>
</evidence>
<dbReference type="CDD" id="cd01347">
    <property type="entry name" value="ligand_gated_channel"/>
    <property type="match status" value="1"/>
</dbReference>
<feature type="domain" description="TonB-dependent receptor plug" evidence="17">
    <location>
        <begin position="52"/>
        <end position="161"/>
    </location>
</feature>
<dbReference type="GO" id="GO:0015344">
    <property type="term" value="F:siderophore uptake transmembrane transporter activity"/>
    <property type="evidence" value="ECO:0007669"/>
    <property type="project" value="TreeGrafter"/>
</dbReference>
<dbReference type="PANTHER" id="PTHR30069">
    <property type="entry name" value="TONB-DEPENDENT OUTER MEMBRANE RECEPTOR"/>
    <property type="match status" value="1"/>
</dbReference>
<keyword evidence="10" id="KW-0675">Receptor</keyword>
<comment type="caution">
    <text evidence="18">The sequence shown here is derived from an EMBL/GenBank/DDBJ whole genome shotgun (WGS) entry which is preliminary data.</text>
</comment>
<evidence type="ECO:0000256" key="3">
    <source>
        <dbReference type="ARBA" id="ARBA00022448"/>
    </source>
</evidence>
<keyword evidence="5 12" id="KW-0812">Transmembrane</keyword>
<dbReference type="InterPro" id="IPR037066">
    <property type="entry name" value="Plug_dom_sf"/>
</dbReference>
<organism evidence="18 19">
    <name type="scientific">Alcaligenes pakistanensis</name>
    <dbReference type="NCBI Taxonomy" id="1482717"/>
    <lineage>
        <taxon>Bacteria</taxon>
        <taxon>Pseudomonadati</taxon>
        <taxon>Pseudomonadota</taxon>
        <taxon>Betaproteobacteria</taxon>
        <taxon>Burkholderiales</taxon>
        <taxon>Alcaligenaceae</taxon>
        <taxon>Alcaligenes</taxon>
    </lineage>
</organism>
<dbReference type="PROSITE" id="PS51257">
    <property type="entry name" value="PROKAR_LIPOPROTEIN"/>
    <property type="match status" value="1"/>
</dbReference>
<comment type="subcellular location">
    <subcellularLocation>
        <location evidence="1 12">Cell outer membrane</location>
        <topology evidence="1 12">Multi-pass membrane protein</topology>
    </subcellularLocation>
</comment>
<keyword evidence="8 14" id="KW-0798">TonB box</keyword>
<keyword evidence="6 15" id="KW-0732">Signal</keyword>
<evidence type="ECO:0000259" key="17">
    <source>
        <dbReference type="Pfam" id="PF07715"/>
    </source>
</evidence>
<evidence type="ECO:0000256" key="15">
    <source>
        <dbReference type="SAM" id="SignalP"/>
    </source>
</evidence>
<evidence type="ECO:0000256" key="12">
    <source>
        <dbReference type="PROSITE-ProRule" id="PRU01360"/>
    </source>
</evidence>
<dbReference type="SUPFAM" id="SSF56935">
    <property type="entry name" value="Porins"/>
    <property type="match status" value="1"/>
</dbReference>
<proteinExistence type="inferred from homology"/>
<feature type="short sequence motif" description="TonB C-terminal box" evidence="13">
    <location>
        <begin position="661"/>
        <end position="678"/>
    </location>
</feature>
<dbReference type="PROSITE" id="PS52016">
    <property type="entry name" value="TONB_DEPENDENT_REC_3"/>
    <property type="match status" value="1"/>
</dbReference>
<evidence type="ECO:0000256" key="7">
    <source>
        <dbReference type="ARBA" id="ARBA00023065"/>
    </source>
</evidence>
<feature type="domain" description="TonB-dependent receptor-like beta-barrel" evidence="16">
    <location>
        <begin position="242"/>
        <end position="648"/>
    </location>
</feature>
<evidence type="ECO:0000256" key="1">
    <source>
        <dbReference type="ARBA" id="ARBA00004571"/>
    </source>
</evidence>
<keyword evidence="4 12" id="KW-1134">Transmembrane beta strand</keyword>
<dbReference type="InterPro" id="IPR012910">
    <property type="entry name" value="Plug_dom"/>
</dbReference>
<evidence type="ECO:0000313" key="18">
    <source>
        <dbReference type="EMBL" id="GHC49614.1"/>
    </source>
</evidence>
<evidence type="ECO:0000256" key="9">
    <source>
        <dbReference type="ARBA" id="ARBA00023136"/>
    </source>
</evidence>
<evidence type="ECO:0000256" key="13">
    <source>
        <dbReference type="PROSITE-ProRule" id="PRU10144"/>
    </source>
</evidence>
<evidence type="ECO:0000256" key="2">
    <source>
        <dbReference type="ARBA" id="ARBA00009810"/>
    </source>
</evidence>
<dbReference type="InterPro" id="IPR036942">
    <property type="entry name" value="Beta-barrel_TonB_sf"/>
</dbReference>
<evidence type="ECO:0000256" key="5">
    <source>
        <dbReference type="ARBA" id="ARBA00022692"/>
    </source>
</evidence>
<dbReference type="Pfam" id="PF00593">
    <property type="entry name" value="TonB_dep_Rec_b-barrel"/>
    <property type="match status" value="1"/>
</dbReference>
<comment type="similarity">
    <text evidence="2 12 14">Belongs to the TonB-dependent receptor family.</text>
</comment>
<dbReference type="InterPro" id="IPR010917">
    <property type="entry name" value="TonB_rcpt_CS"/>
</dbReference>
<evidence type="ECO:0000256" key="11">
    <source>
        <dbReference type="ARBA" id="ARBA00023237"/>
    </source>
</evidence>
<evidence type="ECO:0000259" key="16">
    <source>
        <dbReference type="Pfam" id="PF00593"/>
    </source>
</evidence>
<evidence type="ECO:0000256" key="6">
    <source>
        <dbReference type="ARBA" id="ARBA00022729"/>
    </source>
</evidence>
<evidence type="ECO:0000256" key="14">
    <source>
        <dbReference type="RuleBase" id="RU003357"/>
    </source>
</evidence>
<keyword evidence="19" id="KW-1185">Reference proteome</keyword>
<keyword evidence="7" id="KW-0406">Ion transport</keyword>